<keyword evidence="8" id="KW-1185">Reference proteome</keyword>
<reference evidence="7" key="2">
    <citation type="submission" date="2013-09" db="EMBL/GenBank/DDBJ databases">
        <title>Draft genome sequence of Alistipes putredinis (DSM 17216).</title>
        <authorList>
            <person name="Sudarsanam P."/>
            <person name="Ley R."/>
            <person name="Guruge J."/>
            <person name="Turnbaugh P.J."/>
            <person name="Mahowald M."/>
            <person name="Liep D."/>
            <person name="Gordon J."/>
        </authorList>
    </citation>
    <scope>NUCLEOTIDE SEQUENCE</scope>
    <source>
        <strain evidence="7">DSM 17216</strain>
    </source>
</reference>
<evidence type="ECO:0000256" key="2">
    <source>
        <dbReference type="ARBA" id="ARBA00022475"/>
    </source>
</evidence>
<reference evidence="7" key="1">
    <citation type="submission" date="2007-10" db="EMBL/GenBank/DDBJ databases">
        <authorList>
            <person name="Fulton L."/>
            <person name="Clifton S."/>
            <person name="Fulton B."/>
            <person name="Xu J."/>
            <person name="Minx P."/>
            <person name="Pepin K.H."/>
            <person name="Johnson M."/>
            <person name="Thiruvilangam P."/>
            <person name="Bhonagiri V."/>
            <person name="Nash W.E."/>
            <person name="Mardis E.R."/>
            <person name="Wilson R.K."/>
        </authorList>
    </citation>
    <scope>NUCLEOTIDE SEQUENCE [LARGE SCALE GENOMIC DNA]</scope>
    <source>
        <strain evidence="7">DSM 17216</strain>
    </source>
</reference>
<comment type="caution">
    <text evidence="7">The sequence shown here is derived from an EMBL/GenBank/DDBJ whole genome shotgun (WGS) entry which is preliminary data.</text>
</comment>
<feature type="transmembrane region" description="Helical" evidence="6">
    <location>
        <begin position="434"/>
        <end position="454"/>
    </location>
</feature>
<keyword evidence="3 6" id="KW-0812">Transmembrane</keyword>
<comment type="similarity">
    <text evidence="6">Belongs to the NhaA Na(+)/H(+) (TC 2.A.33) antiporter family.</text>
</comment>
<dbReference type="Gene3D" id="1.20.1530.10">
    <property type="entry name" value="Na+/H+ antiporter like domain"/>
    <property type="match status" value="1"/>
</dbReference>
<feature type="transmembrane region" description="Helical" evidence="6">
    <location>
        <begin position="321"/>
        <end position="341"/>
    </location>
</feature>
<keyword evidence="2 6" id="KW-1003">Cell membrane</keyword>
<evidence type="ECO:0000256" key="5">
    <source>
        <dbReference type="ARBA" id="ARBA00023136"/>
    </source>
</evidence>
<keyword evidence="4 6" id="KW-1133">Transmembrane helix</keyword>
<dbReference type="eggNOG" id="COG3004">
    <property type="taxonomic scope" value="Bacteria"/>
</dbReference>
<dbReference type="GO" id="GO:0006885">
    <property type="term" value="P:regulation of pH"/>
    <property type="evidence" value="ECO:0007669"/>
    <property type="project" value="UniProtKB-UniRule"/>
</dbReference>
<feature type="transmembrane region" description="Helical" evidence="6">
    <location>
        <begin position="28"/>
        <end position="49"/>
    </location>
</feature>
<proteinExistence type="inferred from homology"/>
<dbReference type="GO" id="GO:0005886">
    <property type="term" value="C:plasma membrane"/>
    <property type="evidence" value="ECO:0007669"/>
    <property type="project" value="UniProtKB-SubCell"/>
</dbReference>
<feature type="transmembrane region" description="Helical" evidence="6">
    <location>
        <begin position="119"/>
        <end position="137"/>
    </location>
</feature>
<dbReference type="EMBL" id="ABFK02000018">
    <property type="protein sequence ID" value="EDS03444.1"/>
    <property type="molecule type" value="Genomic_DNA"/>
</dbReference>
<evidence type="ECO:0000256" key="6">
    <source>
        <dbReference type="HAMAP-Rule" id="MF_01844"/>
    </source>
</evidence>
<dbReference type="HOGENOM" id="CLU_015803_1_2_10"/>
<feature type="transmembrane region" description="Helical" evidence="6">
    <location>
        <begin position="204"/>
        <end position="221"/>
    </location>
</feature>
<comment type="catalytic activity">
    <reaction evidence="6">
        <text>Na(+)(in) + 2 H(+)(out) = Na(+)(out) + 2 H(+)(in)</text>
        <dbReference type="Rhea" id="RHEA:29251"/>
        <dbReference type="ChEBI" id="CHEBI:15378"/>
        <dbReference type="ChEBI" id="CHEBI:29101"/>
    </reaction>
</comment>
<evidence type="ECO:0000256" key="4">
    <source>
        <dbReference type="ARBA" id="ARBA00022989"/>
    </source>
</evidence>
<keyword evidence="6" id="KW-0915">Sodium</keyword>
<keyword evidence="6" id="KW-0813">Transport</keyword>
<evidence type="ECO:0000256" key="1">
    <source>
        <dbReference type="ARBA" id="ARBA00004429"/>
    </source>
</evidence>
<dbReference type="Proteomes" id="UP000005819">
    <property type="component" value="Unassembled WGS sequence"/>
</dbReference>
<name>B0MVX3_9BACT</name>
<dbReference type="InterPro" id="IPR004670">
    <property type="entry name" value="NhaA"/>
</dbReference>
<feature type="transmembrane region" description="Helical" evidence="6">
    <location>
        <begin position="179"/>
        <end position="198"/>
    </location>
</feature>
<evidence type="ECO:0000313" key="7">
    <source>
        <dbReference type="EMBL" id="EDS03444.1"/>
    </source>
</evidence>
<gene>
    <name evidence="6 7" type="primary">nhaA</name>
    <name evidence="7" type="ORF">ALIPUT_01264</name>
</gene>
<feature type="transmembrane region" description="Helical" evidence="6">
    <location>
        <begin position="397"/>
        <end position="422"/>
    </location>
</feature>
<dbReference type="PANTHER" id="PTHR30341:SF0">
    <property type="entry name" value="NA(+)_H(+) ANTIPORTER NHAA"/>
    <property type="match status" value="1"/>
</dbReference>
<dbReference type="AlphaFoldDB" id="B0MVX3"/>
<dbReference type="InterPro" id="IPR023171">
    <property type="entry name" value="Na/H_antiporter_dom_sf"/>
</dbReference>
<dbReference type="Pfam" id="PF06965">
    <property type="entry name" value="Na_H_antiport_1"/>
    <property type="match status" value="1"/>
</dbReference>
<comment type="subcellular location">
    <subcellularLocation>
        <location evidence="1">Cell inner membrane</location>
        <topology evidence="1">Multi-pass membrane protein</topology>
    </subcellularLocation>
    <subcellularLocation>
        <location evidence="6">Cell membrane</location>
        <topology evidence="6">Multi-pass membrane protein</topology>
    </subcellularLocation>
</comment>
<accession>B0MVX3</accession>
<dbReference type="RefSeq" id="WP_004330076.1">
    <property type="nucleotide sequence ID" value="NZ_DS499581.1"/>
</dbReference>
<sequence>MRLFSMYRWVRQHYQFQLRGRRFLEAPWSGGLVLLFSVAVAMLLANLPWTAEYYQRVLNIDIALVVRGPGSLIDWMFPRGLTLQTFVNDGLMVVFFFLIGLEIKREIVIGQLSSVRKAILPVLAALGGMVVPALIYFSFNAGTVAAPGWGIPTATDIAFAIGILSIFSDRVPISLKIFLTALAVADDLGAILVIALFYGEEVNLLLLAIAILILVGIYFLNKVGETRIMFYLVPAFVVWALFYYSGIHSTLSGVVIAMFIPMKPRYSKEYFARKMSGLSDALLKAECRADDFPNEEHRYYLRMMSSLATDSVGMSFRLEHLLAPYVTFLIMPIFAFANAGVSIDSLEYFRIFHVTPQAGAVGTGIFFGLLVGKPLGIFLASWLAVKTKLAEMPEGAGWKMLFAVACLGGIGFTMSIFVDTLAFADAEIVSRGKIAILMGSFASAVLGTVLIFLFSKKKTRI</sequence>
<keyword evidence="6" id="KW-0739">Sodium transport</keyword>
<comment type="function">
    <text evidence="6">Na(+)/H(+) antiporter that extrudes sodium in exchange for external protons.</text>
</comment>
<organism evidence="7 8">
    <name type="scientific">Alistipes putredinis DSM 17216</name>
    <dbReference type="NCBI Taxonomy" id="445970"/>
    <lineage>
        <taxon>Bacteria</taxon>
        <taxon>Pseudomonadati</taxon>
        <taxon>Bacteroidota</taxon>
        <taxon>Bacteroidia</taxon>
        <taxon>Bacteroidales</taxon>
        <taxon>Rikenellaceae</taxon>
        <taxon>Alistipes</taxon>
    </lineage>
</organism>
<feature type="transmembrane region" description="Helical" evidence="6">
    <location>
        <begin position="149"/>
        <end position="167"/>
    </location>
</feature>
<feature type="transmembrane region" description="Helical" evidence="6">
    <location>
        <begin position="361"/>
        <end position="385"/>
    </location>
</feature>
<keyword evidence="5 6" id="KW-0472">Membrane</keyword>
<feature type="transmembrane region" description="Helical" evidence="6">
    <location>
        <begin position="81"/>
        <end position="99"/>
    </location>
</feature>
<keyword evidence="6" id="KW-0050">Antiport</keyword>
<dbReference type="PANTHER" id="PTHR30341">
    <property type="entry name" value="SODIUM ION/PROTON ANTIPORTER NHAA-RELATED"/>
    <property type="match status" value="1"/>
</dbReference>
<dbReference type="HAMAP" id="MF_01844">
    <property type="entry name" value="NhaA"/>
    <property type="match status" value="1"/>
</dbReference>
<dbReference type="GO" id="GO:0015385">
    <property type="term" value="F:sodium:proton antiporter activity"/>
    <property type="evidence" value="ECO:0007669"/>
    <property type="project" value="UniProtKB-UniRule"/>
</dbReference>
<evidence type="ECO:0000256" key="3">
    <source>
        <dbReference type="ARBA" id="ARBA00022692"/>
    </source>
</evidence>
<dbReference type="GeneID" id="73804128"/>
<evidence type="ECO:0000313" key="8">
    <source>
        <dbReference type="Proteomes" id="UP000005819"/>
    </source>
</evidence>
<protein>
    <recommendedName>
        <fullName evidence="6">Na(+)/H(+) antiporter NhaA</fullName>
    </recommendedName>
    <alternativeName>
        <fullName evidence="6">Sodium/proton antiporter NhaA</fullName>
    </alternativeName>
</protein>
<dbReference type="NCBIfam" id="TIGR00773">
    <property type="entry name" value="NhaA"/>
    <property type="match status" value="1"/>
</dbReference>
<keyword evidence="6" id="KW-0406">Ion transport</keyword>